<gene>
    <name evidence="2" type="ORF">ACHAWO_006828</name>
</gene>
<dbReference type="AlphaFoldDB" id="A0ABD3PAG9"/>
<feature type="signal peptide" evidence="1">
    <location>
        <begin position="1"/>
        <end position="18"/>
    </location>
</feature>
<evidence type="ECO:0000313" key="3">
    <source>
        <dbReference type="Proteomes" id="UP001530400"/>
    </source>
</evidence>
<evidence type="ECO:0000256" key="1">
    <source>
        <dbReference type="SAM" id="SignalP"/>
    </source>
</evidence>
<proteinExistence type="predicted"/>
<comment type="caution">
    <text evidence="2">The sequence shown here is derived from an EMBL/GenBank/DDBJ whole genome shotgun (WGS) entry which is preliminary data.</text>
</comment>
<feature type="chain" id="PRO_5044779061" evidence="1">
    <location>
        <begin position="19"/>
        <end position="368"/>
    </location>
</feature>
<organism evidence="2 3">
    <name type="scientific">Cyclotella atomus</name>
    <dbReference type="NCBI Taxonomy" id="382360"/>
    <lineage>
        <taxon>Eukaryota</taxon>
        <taxon>Sar</taxon>
        <taxon>Stramenopiles</taxon>
        <taxon>Ochrophyta</taxon>
        <taxon>Bacillariophyta</taxon>
        <taxon>Coscinodiscophyceae</taxon>
        <taxon>Thalassiosirophycidae</taxon>
        <taxon>Stephanodiscales</taxon>
        <taxon>Stephanodiscaceae</taxon>
        <taxon>Cyclotella</taxon>
    </lineage>
</organism>
<protein>
    <submittedName>
        <fullName evidence="2">Uncharacterized protein</fullName>
    </submittedName>
</protein>
<dbReference type="Proteomes" id="UP001530400">
    <property type="component" value="Unassembled WGS sequence"/>
</dbReference>
<keyword evidence="3" id="KW-1185">Reference proteome</keyword>
<name>A0ABD3PAG9_9STRA</name>
<dbReference type="EMBL" id="JALLPJ020000704">
    <property type="protein sequence ID" value="KAL3785053.1"/>
    <property type="molecule type" value="Genomic_DNA"/>
</dbReference>
<reference evidence="2 3" key="1">
    <citation type="submission" date="2024-10" db="EMBL/GenBank/DDBJ databases">
        <title>Updated reference genomes for cyclostephanoid diatoms.</title>
        <authorList>
            <person name="Roberts W.R."/>
            <person name="Alverson A.J."/>
        </authorList>
    </citation>
    <scope>NUCLEOTIDE SEQUENCE [LARGE SCALE GENOMIC DNA]</scope>
    <source>
        <strain evidence="2 3">AJA010-31</strain>
    </source>
</reference>
<sequence length="368" mass="37634">MKFIAATVSLLLAEQCSAQTARLRNNNAYKSTSAERKLQPGTDETAVENIFDVAAGPDATPELFADPTVVAVDALSININLDLSMPAVIAVEPEPTEPAIAEPTEPVVVEPTDSTAVEPTVAILNGPEMGIDVEMSMSTPFASEPVPTVPATLPAVGTTVTDVIGVSESTLPSFEVDMSMPEGVIPTVVAVQTTGAPPTTVVDEFGGVELDMSTPMVVIPTEAQIVTTGVVASTQPAVSTVGAVASVGVVGTVPAATTTASVDTTASESVIMTTEPAEIDLGLSIPETDFSTPSTDLSIPGDFLDVVDEDMSMSTPSFIPPVEESSPTKMPTSWFNNVGSDSDRNSASSMATSCAIAFGAVVAGAQLL</sequence>
<keyword evidence="1" id="KW-0732">Signal</keyword>
<accession>A0ABD3PAG9</accession>
<evidence type="ECO:0000313" key="2">
    <source>
        <dbReference type="EMBL" id="KAL3785053.1"/>
    </source>
</evidence>